<evidence type="ECO:0000256" key="18">
    <source>
        <dbReference type="RuleBase" id="RU003938"/>
    </source>
</evidence>
<dbReference type="RefSeq" id="WP_012869681.1">
    <property type="nucleotide sequence ID" value="NC_013522.1"/>
</dbReference>
<protein>
    <recommendedName>
        <fullName evidence="7 18">Phosphatidate cytidylyltransferase</fullName>
        <ecNumber evidence="6 18">2.7.7.41</ecNumber>
    </recommendedName>
</protein>
<evidence type="ECO:0000256" key="6">
    <source>
        <dbReference type="ARBA" id="ARBA00012487"/>
    </source>
</evidence>
<evidence type="ECO:0000256" key="2">
    <source>
        <dbReference type="ARBA" id="ARBA00004651"/>
    </source>
</evidence>
<dbReference type="AlphaFoldDB" id="D1BA63"/>
<evidence type="ECO:0000256" key="11">
    <source>
        <dbReference type="ARBA" id="ARBA00022692"/>
    </source>
</evidence>
<keyword evidence="9" id="KW-0444">Lipid biosynthesis</keyword>
<evidence type="ECO:0000256" key="7">
    <source>
        <dbReference type="ARBA" id="ARBA00019373"/>
    </source>
</evidence>
<organism evidence="20 21">
    <name type="scientific">Thermanaerovibrio acidaminovorans (strain ATCC 49978 / DSM 6589 / Su883)</name>
    <name type="common">Selenomonas acidaminovorans</name>
    <dbReference type="NCBI Taxonomy" id="525903"/>
    <lineage>
        <taxon>Bacteria</taxon>
        <taxon>Thermotogati</taxon>
        <taxon>Synergistota</taxon>
        <taxon>Synergistia</taxon>
        <taxon>Synergistales</taxon>
        <taxon>Synergistaceae</taxon>
        <taxon>Thermanaerovibrio</taxon>
    </lineage>
</organism>
<dbReference type="GO" id="GO:0004605">
    <property type="term" value="F:phosphatidate cytidylyltransferase activity"/>
    <property type="evidence" value="ECO:0007669"/>
    <property type="project" value="UniProtKB-EC"/>
</dbReference>
<dbReference type="PANTHER" id="PTHR46382">
    <property type="entry name" value="PHOSPHATIDATE CYTIDYLYLTRANSFERASE"/>
    <property type="match status" value="1"/>
</dbReference>
<evidence type="ECO:0000256" key="17">
    <source>
        <dbReference type="ARBA" id="ARBA00023264"/>
    </source>
</evidence>
<keyword evidence="14" id="KW-0443">Lipid metabolism</keyword>
<evidence type="ECO:0000256" key="8">
    <source>
        <dbReference type="ARBA" id="ARBA00022475"/>
    </source>
</evidence>
<keyword evidence="11 18" id="KW-0812">Transmembrane</keyword>
<evidence type="ECO:0000256" key="14">
    <source>
        <dbReference type="ARBA" id="ARBA00023098"/>
    </source>
</evidence>
<evidence type="ECO:0000256" key="9">
    <source>
        <dbReference type="ARBA" id="ARBA00022516"/>
    </source>
</evidence>
<comment type="catalytic activity">
    <reaction evidence="1 18">
        <text>a 1,2-diacyl-sn-glycero-3-phosphate + CTP + H(+) = a CDP-1,2-diacyl-sn-glycerol + diphosphate</text>
        <dbReference type="Rhea" id="RHEA:16229"/>
        <dbReference type="ChEBI" id="CHEBI:15378"/>
        <dbReference type="ChEBI" id="CHEBI:33019"/>
        <dbReference type="ChEBI" id="CHEBI:37563"/>
        <dbReference type="ChEBI" id="CHEBI:58332"/>
        <dbReference type="ChEBI" id="CHEBI:58608"/>
        <dbReference type="EC" id="2.7.7.41"/>
    </reaction>
</comment>
<evidence type="ECO:0000256" key="16">
    <source>
        <dbReference type="ARBA" id="ARBA00023209"/>
    </source>
</evidence>
<evidence type="ECO:0000256" key="10">
    <source>
        <dbReference type="ARBA" id="ARBA00022679"/>
    </source>
</evidence>
<feature type="transmembrane region" description="Helical" evidence="19">
    <location>
        <begin position="70"/>
        <end position="103"/>
    </location>
</feature>
<sequence>MEVSRFKGNFTGNLALRSVSSVVLVSVVLSSLYVGGWYWRLVASAVAMVSLWEFYVLLSSRYSMSRGMGLLAGLTMLWAASVGLSLSSILAVISLLAFMVLFVEVLRRQNTGQSDALANIGGTLAGVAYVVLPWCFLILLREHTWGRLFVLTIFLCTWFCDVTAYFVGSIWGRYSLCDKVSAKKTWEGFGGGVLGSVFASSLVALIFEFPPLPLLLLGLLCGFAGQLGDLGESVLKREAGVKDSGSLIPGHGGFLDRFDSILVNSSLAFIIFEVLGR</sequence>
<dbReference type="HOGENOM" id="CLU_037294_3_3_0"/>
<dbReference type="Pfam" id="PF01148">
    <property type="entry name" value="CTP_transf_1"/>
    <property type="match status" value="1"/>
</dbReference>
<proteinExistence type="inferred from homology"/>
<keyword evidence="16" id="KW-0594">Phospholipid biosynthesis</keyword>
<comment type="similarity">
    <text evidence="5 18">Belongs to the CDS family.</text>
</comment>
<dbReference type="PANTHER" id="PTHR46382:SF1">
    <property type="entry name" value="PHOSPHATIDATE CYTIDYLYLTRANSFERASE"/>
    <property type="match status" value="1"/>
</dbReference>
<evidence type="ECO:0000313" key="20">
    <source>
        <dbReference type="EMBL" id="ACZ19166.1"/>
    </source>
</evidence>
<evidence type="ECO:0000256" key="5">
    <source>
        <dbReference type="ARBA" id="ARBA00010185"/>
    </source>
</evidence>
<accession>D1BA63</accession>
<feature type="transmembrane region" description="Helical" evidence="19">
    <location>
        <begin position="14"/>
        <end position="32"/>
    </location>
</feature>
<keyword evidence="10 18" id="KW-0808">Transferase</keyword>
<dbReference type="EMBL" id="CP001818">
    <property type="protein sequence ID" value="ACZ19166.1"/>
    <property type="molecule type" value="Genomic_DNA"/>
</dbReference>
<comment type="pathway">
    <text evidence="3 18">Phospholipid metabolism; CDP-diacylglycerol biosynthesis; CDP-diacylglycerol from sn-glycerol 3-phosphate: step 3/3.</text>
</comment>
<keyword evidence="17" id="KW-1208">Phospholipid metabolism</keyword>
<evidence type="ECO:0000256" key="13">
    <source>
        <dbReference type="ARBA" id="ARBA00022989"/>
    </source>
</evidence>
<dbReference type="KEGG" id="tai:Taci_0934"/>
<dbReference type="STRING" id="525903.Taci_0934"/>
<dbReference type="EC" id="2.7.7.41" evidence="6 18"/>
<feature type="transmembrane region" description="Helical" evidence="19">
    <location>
        <begin position="148"/>
        <end position="168"/>
    </location>
</feature>
<evidence type="ECO:0000256" key="1">
    <source>
        <dbReference type="ARBA" id="ARBA00001698"/>
    </source>
</evidence>
<dbReference type="GO" id="GO:0016024">
    <property type="term" value="P:CDP-diacylglycerol biosynthetic process"/>
    <property type="evidence" value="ECO:0007669"/>
    <property type="project" value="UniProtKB-UniPathway"/>
</dbReference>
<feature type="transmembrane region" description="Helical" evidence="19">
    <location>
        <begin position="123"/>
        <end position="141"/>
    </location>
</feature>
<dbReference type="GO" id="GO:0005886">
    <property type="term" value="C:plasma membrane"/>
    <property type="evidence" value="ECO:0007669"/>
    <property type="project" value="UniProtKB-SubCell"/>
</dbReference>
<evidence type="ECO:0000256" key="19">
    <source>
        <dbReference type="SAM" id="Phobius"/>
    </source>
</evidence>
<dbReference type="Proteomes" id="UP000002030">
    <property type="component" value="Chromosome"/>
</dbReference>
<dbReference type="EnsemblBacteria" id="ACZ19166">
    <property type="protein sequence ID" value="ACZ19166"/>
    <property type="gene ID" value="Taci_0934"/>
</dbReference>
<dbReference type="PROSITE" id="PS01315">
    <property type="entry name" value="CDS"/>
    <property type="match status" value="1"/>
</dbReference>
<comment type="subcellular location">
    <subcellularLocation>
        <location evidence="2">Cell membrane</location>
        <topology evidence="2">Multi-pass membrane protein</topology>
    </subcellularLocation>
</comment>
<feature type="transmembrane region" description="Helical" evidence="19">
    <location>
        <begin position="188"/>
        <end position="207"/>
    </location>
</feature>
<evidence type="ECO:0000256" key="12">
    <source>
        <dbReference type="ARBA" id="ARBA00022695"/>
    </source>
</evidence>
<keyword evidence="12 18" id="KW-0548">Nucleotidyltransferase</keyword>
<keyword evidence="13 19" id="KW-1133">Transmembrane helix</keyword>
<dbReference type="PATRIC" id="fig|525903.6.peg.936"/>
<feature type="transmembrane region" description="Helical" evidence="19">
    <location>
        <begin position="38"/>
        <end position="58"/>
    </location>
</feature>
<gene>
    <name evidence="20" type="ordered locus">Taci_0934</name>
</gene>
<evidence type="ECO:0000313" key="21">
    <source>
        <dbReference type="Proteomes" id="UP000002030"/>
    </source>
</evidence>
<evidence type="ECO:0000256" key="4">
    <source>
        <dbReference type="ARBA" id="ARBA00005189"/>
    </source>
</evidence>
<dbReference type="OrthoDB" id="9799199at2"/>
<evidence type="ECO:0000256" key="3">
    <source>
        <dbReference type="ARBA" id="ARBA00005119"/>
    </source>
</evidence>
<dbReference type="eggNOG" id="COG0575">
    <property type="taxonomic scope" value="Bacteria"/>
</dbReference>
<reference evidence="20 21" key="1">
    <citation type="journal article" date="2009" name="Stand. Genomic Sci.">
        <title>Complete genome sequence of Thermanaerovibrio acidaminovorans type strain (Su883).</title>
        <authorList>
            <person name="Chovatia M."/>
            <person name="Sikorski J."/>
            <person name="Schroder M."/>
            <person name="Lapidus A."/>
            <person name="Nolan M."/>
            <person name="Tice H."/>
            <person name="Glavina Del Rio T."/>
            <person name="Copeland A."/>
            <person name="Cheng J.F."/>
            <person name="Lucas S."/>
            <person name="Chen F."/>
            <person name="Bruce D."/>
            <person name="Goodwin L."/>
            <person name="Pitluck S."/>
            <person name="Ivanova N."/>
            <person name="Mavromatis K."/>
            <person name="Ovchinnikova G."/>
            <person name="Pati A."/>
            <person name="Chen A."/>
            <person name="Palaniappan K."/>
            <person name="Land M."/>
            <person name="Hauser L."/>
            <person name="Chang Y.J."/>
            <person name="Jeffries C.D."/>
            <person name="Chain P."/>
            <person name="Saunders E."/>
            <person name="Detter J.C."/>
            <person name="Brettin T."/>
            <person name="Rohde M."/>
            <person name="Goker M."/>
            <person name="Spring S."/>
            <person name="Bristow J."/>
            <person name="Markowitz V."/>
            <person name="Hugenholtz P."/>
            <person name="Kyrpides N.C."/>
            <person name="Klenk H.P."/>
            <person name="Eisen J.A."/>
        </authorList>
    </citation>
    <scope>NUCLEOTIDE SEQUENCE [LARGE SCALE GENOMIC DNA]</scope>
    <source>
        <strain evidence="21">ATCC 49978 / DSM 6589 / Su883</strain>
    </source>
</reference>
<keyword evidence="15 19" id="KW-0472">Membrane</keyword>
<name>D1BA63_THEAS</name>
<comment type="pathway">
    <text evidence="4">Lipid metabolism.</text>
</comment>
<dbReference type="InterPro" id="IPR000374">
    <property type="entry name" value="PC_trans"/>
</dbReference>
<keyword evidence="21" id="KW-1185">Reference proteome</keyword>
<dbReference type="UniPathway" id="UPA00557">
    <property type="reaction ID" value="UER00614"/>
</dbReference>
<keyword evidence="8" id="KW-1003">Cell membrane</keyword>
<evidence type="ECO:0000256" key="15">
    <source>
        <dbReference type="ARBA" id="ARBA00023136"/>
    </source>
</evidence>